<feature type="domain" description="ABC transmembrane type-1" evidence="9">
    <location>
        <begin position="98"/>
        <end position="289"/>
    </location>
</feature>
<dbReference type="InterPro" id="IPR035906">
    <property type="entry name" value="MetI-like_sf"/>
</dbReference>
<dbReference type="Gene3D" id="1.10.3720.10">
    <property type="entry name" value="MetI-like"/>
    <property type="match status" value="1"/>
</dbReference>
<keyword evidence="4 7" id="KW-0812">Transmembrane</keyword>
<evidence type="ECO:0000256" key="2">
    <source>
        <dbReference type="ARBA" id="ARBA00022448"/>
    </source>
</evidence>
<comment type="similarity">
    <text evidence="7">Belongs to the binding-protein-dependent transport system permease family.</text>
</comment>
<dbReference type="PANTHER" id="PTHR32243:SF18">
    <property type="entry name" value="INNER MEMBRANE ABC TRANSPORTER PERMEASE PROTEIN YCJP"/>
    <property type="match status" value="1"/>
</dbReference>
<protein>
    <submittedName>
        <fullName evidence="10">Carbohydrate ABC transporter permease</fullName>
    </submittedName>
</protein>
<dbReference type="InterPro" id="IPR050901">
    <property type="entry name" value="BP-dep_ABC_trans_perm"/>
</dbReference>
<dbReference type="Proteomes" id="UP001518140">
    <property type="component" value="Unassembled WGS sequence"/>
</dbReference>
<sequence length="304" mass="33411">MSATTSTRPGRLSRPGSPARAGLRSAPRPDRKKKSRHVYNLVGLVALVVMAFPVYWLVVSALRPNHEIRSYDQTLWPSSITFDNFKRAIDQPNFGTAIQSSLIICVTAVVGAMLLSTIAAFAIGRFHFTGRKAFMITLLVIQLLPPTAMLIPIYIQLNGLGALNEYWGVIVIYLVSALPFATWMIRGFVINIPKELEESAMVDGCSRMGAFWRVIFPLLAPGLAAASIFSLINAWNEYLLAYVVLQDNDKYTLNVWLMNFTTSRGVDYGALMAASTLIALPVVVFFMLVQKKMASGLTSGAVKG</sequence>
<dbReference type="PANTHER" id="PTHR32243">
    <property type="entry name" value="MALTOSE TRANSPORT SYSTEM PERMEASE-RELATED"/>
    <property type="match status" value="1"/>
</dbReference>
<evidence type="ECO:0000256" key="7">
    <source>
        <dbReference type="RuleBase" id="RU363032"/>
    </source>
</evidence>
<feature type="region of interest" description="Disordered" evidence="8">
    <location>
        <begin position="1"/>
        <end position="34"/>
    </location>
</feature>
<reference evidence="10 11" key="1">
    <citation type="submission" date="2020-02" db="EMBL/GenBank/DDBJ databases">
        <title>Whole-genome analyses of novel actinobacteria.</title>
        <authorList>
            <person name="Sahin N."/>
            <person name="Tokatli A."/>
        </authorList>
    </citation>
    <scope>NUCLEOTIDE SEQUENCE [LARGE SCALE GENOMIC DNA]</scope>
    <source>
        <strain evidence="10 11">YC419</strain>
    </source>
</reference>
<dbReference type="CDD" id="cd06261">
    <property type="entry name" value="TM_PBP2"/>
    <property type="match status" value="1"/>
</dbReference>
<dbReference type="RefSeq" id="WP_165341789.1">
    <property type="nucleotide sequence ID" value="NZ_JAAKZX010000084.1"/>
</dbReference>
<feature type="transmembrane region" description="Helical" evidence="7">
    <location>
        <begin position="210"/>
        <end position="232"/>
    </location>
</feature>
<feature type="transmembrane region" description="Helical" evidence="7">
    <location>
        <begin position="134"/>
        <end position="155"/>
    </location>
</feature>
<comment type="subcellular location">
    <subcellularLocation>
        <location evidence="1 7">Cell membrane</location>
        <topology evidence="1 7">Multi-pass membrane protein</topology>
    </subcellularLocation>
</comment>
<accession>A0ABX0E1Q8</accession>
<evidence type="ECO:0000313" key="11">
    <source>
        <dbReference type="Proteomes" id="UP001518140"/>
    </source>
</evidence>
<dbReference type="InterPro" id="IPR000515">
    <property type="entry name" value="MetI-like"/>
</dbReference>
<evidence type="ECO:0000313" key="10">
    <source>
        <dbReference type="EMBL" id="NGO45226.1"/>
    </source>
</evidence>
<keyword evidence="2 7" id="KW-0813">Transport</keyword>
<dbReference type="EMBL" id="JAAKZX010000084">
    <property type="protein sequence ID" value="NGO45226.1"/>
    <property type="molecule type" value="Genomic_DNA"/>
</dbReference>
<evidence type="ECO:0000256" key="6">
    <source>
        <dbReference type="ARBA" id="ARBA00023136"/>
    </source>
</evidence>
<name>A0ABX0E1Q8_9ACTN</name>
<keyword evidence="11" id="KW-1185">Reference proteome</keyword>
<evidence type="ECO:0000256" key="4">
    <source>
        <dbReference type="ARBA" id="ARBA00022692"/>
    </source>
</evidence>
<proteinExistence type="inferred from homology"/>
<dbReference type="Pfam" id="PF00528">
    <property type="entry name" value="BPD_transp_1"/>
    <property type="match status" value="1"/>
</dbReference>
<comment type="caution">
    <text evidence="10">The sequence shown here is derived from an EMBL/GenBank/DDBJ whole genome shotgun (WGS) entry which is preliminary data.</text>
</comment>
<gene>
    <name evidence="10" type="ORF">G6048_24765</name>
</gene>
<evidence type="ECO:0000256" key="3">
    <source>
        <dbReference type="ARBA" id="ARBA00022475"/>
    </source>
</evidence>
<keyword evidence="5 7" id="KW-1133">Transmembrane helix</keyword>
<dbReference type="SUPFAM" id="SSF161098">
    <property type="entry name" value="MetI-like"/>
    <property type="match status" value="1"/>
</dbReference>
<feature type="transmembrane region" description="Helical" evidence="7">
    <location>
        <begin position="38"/>
        <end position="58"/>
    </location>
</feature>
<feature type="transmembrane region" description="Helical" evidence="7">
    <location>
        <begin position="268"/>
        <end position="289"/>
    </location>
</feature>
<feature type="transmembrane region" description="Helical" evidence="7">
    <location>
        <begin position="101"/>
        <end position="122"/>
    </location>
</feature>
<keyword evidence="6 7" id="KW-0472">Membrane</keyword>
<evidence type="ECO:0000256" key="8">
    <source>
        <dbReference type="SAM" id="MobiDB-lite"/>
    </source>
</evidence>
<dbReference type="PROSITE" id="PS50928">
    <property type="entry name" value="ABC_TM1"/>
    <property type="match status" value="1"/>
</dbReference>
<evidence type="ECO:0000256" key="1">
    <source>
        <dbReference type="ARBA" id="ARBA00004651"/>
    </source>
</evidence>
<keyword evidence="3" id="KW-1003">Cell membrane</keyword>
<organism evidence="10 11">
    <name type="scientific">Streptomyces ureilyticus</name>
    <dbReference type="NCBI Taxonomy" id="1775131"/>
    <lineage>
        <taxon>Bacteria</taxon>
        <taxon>Bacillati</taxon>
        <taxon>Actinomycetota</taxon>
        <taxon>Actinomycetes</taxon>
        <taxon>Kitasatosporales</taxon>
        <taxon>Streptomycetaceae</taxon>
        <taxon>Streptomyces</taxon>
    </lineage>
</organism>
<evidence type="ECO:0000256" key="5">
    <source>
        <dbReference type="ARBA" id="ARBA00022989"/>
    </source>
</evidence>
<feature type="transmembrane region" description="Helical" evidence="7">
    <location>
        <begin position="167"/>
        <end position="189"/>
    </location>
</feature>
<evidence type="ECO:0000259" key="9">
    <source>
        <dbReference type="PROSITE" id="PS50928"/>
    </source>
</evidence>